<accession>A0ABN6RKD8</accession>
<feature type="domain" description="DUF218" evidence="1">
    <location>
        <begin position="40"/>
        <end position="170"/>
    </location>
</feature>
<name>A0ABN6RKD8_9DEIO</name>
<protein>
    <recommendedName>
        <fullName evidence="1">DUF218 domain-containing protein</fullName>
    </recommendedName>
</protein>
<evidence type="ECO:0000313" key="3">
    <source>
        <dbReference type="Proteomes" id="UP001064971"/>
    </source>
</evidence>
<keyword evidence="3" id="KW-1185">Reference proteome</keyword>
<proteinExistence type="predicted"/>
<dbReference type="EMBL" id="AP026560">
    <property type="protein sequence ID" value="BDP42473.1"/>
    <property type="molecule type" value="Genomic_DNA"/>
</dbReference>
<sequence length="190" mass="20037">MRATGSGLPLLPLALVGLLAMAFLLAPGARVSPARPPHPVLVVLGAAQYAGRPSPAFQRRLDHALSLYRTGGIRTIVVTGGRRPGDPHTEGEVGVTYLHGHGVPSAALLAETRSRTTVENLRNARAYLPPHTPVTLVTDEAHAPRALALAHALGLTANASPSPLGERPDRRYLLREKLALMAYSLLGVGK</sequence>
<evidence type="ECO:0000259" key="1">
    <source>
        <dbReference type="Pfam" id="PF02698"/>
    </source>
</evidence>
<organism evidence="2 3">
    <name type="scientific">Deinococcus aetherius</name>
    <dbReference type="NCBI Taxonomy" id="200252"/>
    <lineage>
        <taxon>Bacteria</taxon>
        <taxon>Thermotogati</taxon>
        <taxon>Deinococcota</taxon>
        <taxon>Deinococci</taxon>
        <taxon>Deinococcales</taxon>
        <taxon>Deinococcaceae</taxon>
        <taxon>Deinococcus</taxon>
    </lineage>
</organism>
<dbReference type="RefSeq" id="WP_264775168.1">
    <property type="nucleotide sequence ID" value="NZ_AP026560.1"/>
</dbReference>
<dbReference type="Proteomes" id="UP001064971">
    <property type="component" value="Chromosome"/>
</dbReference>
<evidence type="ECO:0000313" key="2">
    <source>
        <dbReference type="EMBL" id="BDP42473.1"/>
    </source>
</evidence>
<dbReference type="CDD" id="cd06259">
    <property type="entry name" value="YdcF-like"/>
    <property type="match status" value="1"/>
</dbReference>
<dbReference type="Gene3D" id="3.40.50.620">
    <property type="entry name" value="HUPs"/>
    <property type="match status" value="1"/>
</dbReference>
<dbReference type="Pfam" id="PF02698">
    <property type="entry name" value="DUF218"/>
    <property type="match status" value="1"/>
</dbReference>
<gene>
    <name evidence="2" type="ORF">DAETH_24420</name>
</gene>
<dbReference type="InterPro" id="IPR014729">
    <property type="entry name" value="Rossmann-like_a/b/a_fold"/>
</dbReference>
<reference evidence="2" key="1">
    <citation type="submission" date="2022-07" db="EMBL/GenBank/DDBJ databases">
        <title>Complete Genome Sequence of the Radioresistant Bacterium Deinococcus aetherius ST0316, Isolated from the Air Dust collected in Lower Stratosphere above Japan.</title>
        <authorList>
            <person name="Satoh K."/>
            <person name="Hagiwara K."/>
            <person name="Katsumata K."/>
            <person name="Kubo A."/>
            <person name="Yokobori S."/>
            <person name="Yamagishi A."/>
            <person name="Oono Y."/>
            <person name="Narumi I."/>
        </authorList>
    </citation>
    <scope>NUCLEOTIDE SEQUENCE</scope>
    <source>
        <strain evidence="2">ST0316</strain>
    </source>
</reference>
<dbReference type="PANTHER" id="PTHR30336">
    <property type="entry name" value="INNER MEMBRANE PROTEIN, PROBABLE PERMEASE"/>
    <property type="match status" value="1"/>
</dbReference>
<dbReference type="InterPro" id="IPR003848">
    <property type="entry name" value="DUF218"/>
</dbReference>
<dbReference type="InterPro" id="IPR051599">
    <property type="entry name" value="Cell_Envelope_Assoc"/>
</dbReference>
<dbReference type="PANTHER" id="PTHR30336:SF20">
    <property type="entry name" value="DUF218 DOMAIN-CONTAINING PROTEIN"/>
    <property type="match status" value="1"/>
</dbReference>